<keyword evidence="1" id="KW-0472">Membrane</keyword>
<comment type="caution">
    <text evidence="2">The sequence shown here is derived from an EMBL/GenBank/DDBJ whole genome shotgun (WGS) entry which is preliminary data.</text>
</comment>
<dbReference type="InterPro" id="IPR025495">
    <property type="entry name" value="DUF4386"/>
</dbReference>
<dbReference type="EMBL" id="BAAAGF010000005">
    <property type="protein sequence ID" value="GAA0749768.1"/>
    <property type="molecule type" value="Genomic_DNA"/>
</dbReference>
<accession>A0ABN1JZ00</accession>
<feature type="transmembrane region" description="Helical" evidence="1">
    <location>
        <begin position="134"/>
        <end position="155"/>
    </location>
</feature>
<dbReference type="RefSeq" id="WP_343799563.1">
    <property type="nucleotide sequence ID" value="NZ_BAAAGF010000005.1"/>
</dbReference>
<organism evidence="2 3">
    <name type="scientific">Gaetbulibacter jejuensis</name>
    <dbReference type="NCBI Taxonomy" id="584607"/>
    <lineage>
        <taxon>Bacteria</taxon>
        <taxon>Pseudomonadati</taxon>
        <taxon>Bacteroidota</taxon>
        <taxon>Flavobacteriia</taxon>
        <taxon>Flavobacteriales</taxon>
        <taxon>Flavobacteriaceae</taxon>
        <taxon>Gaetbulibacter</taxon>
    </lineage>
</organism>
<dbReference type="Pfam" id="PF14329">
    <property type="entry name" value="DUF4386"/>
    <property type="match status" value="1"/>
</dbReference>
<protein>
    <recommendedName>
        <fullName evidence="4">DUF4386 domain-containing protein</fullName>
    </recommendedName>
</protein>
<evidence type="ECO:0000313" key="3">
    <source>
        <dbReference type="Proteomes" id="UP001500736"/>
    </source>
</evidence>
<gene>
    <name evidence="2" type="ORF">GCM10009431_29770</name>
</gene>
<proteinExistence type="predicted"/>
<evidence type="ECO:0000256" key="1">
    <source>
        <dbReference type="SAM" id="Phobius"/>
    </source>
</evidence>
<keyword evidence="1" id="KW-0812">Transmembrane</keyword>
<keyword evidence="3" id="KW-1185">Reference proteome</keyword>
<name>A0ABN1JZ00_9FLAO</name>
<dbReference type="Proteomes" id="UP001500736">
    <property type="component" value="Unassembled WGS sequence"/>
</dbReference>
<reference evidence="2 3" key="1">
    <citation type="journal article" date="2019" name="Int. J. Syst. Evol. Microbiol.">
        <title>The Global Catalogue of Microorganisms (GCM) 10K type strain sequencing project: providing services to taxonomists for standard genome sequencing and annotation.</title>
        <authorList>
            <consortium name="The Broad Institute Genomics Platform"/>
            <consortium name="The Broad Institute Genome Sequencing Center for Infectious Disease"/>
            <person name="Wu L."/>
            <person name="Ma J."/>
        </authorList>
    </citation>
    <scope>NUCLEOTIDE SEQUENCE [LARGE SCALE GENOMIC DNA]</scope>
    <source>
        <strain evidence="2 3">JCM 15976</strain>
    </source>
</reference>
<evidence type="ECO:0008006" key="4">
    <source>
        <dbReference type="Google" id="ProtNLM"/>
    </source>
</evidence>
<feature type="transmembrane region" description="Helical" evidence="1">
    <location>
        <begin position="50"/>
        <end position="71"/>
    </location>
</feature>
<feature type="transmembrane region" description="Helical" evidence="1">
    <location>
        <begin position="12"/>
        <end position="30"/>
    </location>
</feature>
<feature type="transmembrane region" description="Helical" evidence="1">
    <location>
        <begin position="200"/>
        <end position="218"/>
    </location>
</feature>
<evidence type="ECO:0000313" key="2">
    <source>
        <dbReference type="EMBL" id="GAA0749768.1"/>
    </source>
</evidence>
<feature type="transmembrane region" description="Helical" evidence="1">
    <location>
        <begin position="83"/>
        <end position="106"/>
    </location>
</feature>
<keyword evidence="1" id="KW-1133">Transmembrane helix</keyword>
<feature type="transmembrane region" description="Helical" evidence="1">
    <location>
        <begin position="167"/>
        <end position="188"/>
    </location>
</feature>
<sequence>MKLLKNSVKLAGILIILGMVTGILSIASAIDSPKYLTEAATNTMQVTIAAFFQFILSLTYVGFAILLYPILKKYNQRLVLGFLSFRIISGVVLIIGSVILLSILVVSQEFVKSSSENQWSFEAFGNVLKITRDYINHIFMVFTISIANLLLYILFFKTKLIPKWLSVWGILGTILSIAASVLLLFNIVDVISVEYLALNAPTGVFELVLGFWLVIKGFKKVIPQKKPI</sequence>